<keyword evidence="4" id="KW-1185">Reference proteome</keyword>
<evidence type="ECO:0000313" key="5">
    <source>
        <dbReference type="WBParaSite" id="BXY_0107700.1"/>
    </source>
</evidence>
<feature type="chain" id="PRO_5036308600" evidence="1">
    <location>
        <begin position="21"/>
        <end position="77"/>
    </location>
</feature>
<protein>
    <submittedName>
        <fullName evidence="2">(pine wood nematode) hypothetical protein</fullName>
    </submittedName>
</protein>
<sequence>MVAVLRFVFLLSLFVISVESAPVSELKSVLLKEDHCAPVEKECLAKCEHYCHETGMEPQCEYMGEKVGCICVCHHGH</sequence>
<reference evidence="2" key="2">
    <citation type="submission" date="2020-09" db="EMBL/GenBank/DDBJ databases">
        <authorList>
            <person name="Kikuchi T."/>
        </authorList>
    </citation>
    <scope>NUCLEOTIDE SEQUENCE</scope>
    <source>
        <strain evidence="2">Ka4C1</strain>
    </source>
</reference>
<gene>
    <name evidence="2" type="ORF">BXYJ_LOCUS15337</name>
</gene>
<dbReference type="Proteomes" id="UP000582659">
    <property type="component" value="Unassembled WGS sequence"/>
</dbReference>
<name>A0A1I7RK45_BURXY</name>
<keyword evidence="1" id="KW-0732">Signal</keyword>
<reference evidence="5" key="1">
    <citation type="submission" date="2016-11" db="UniProtKB">
        <authorList>
            <consortium name="WormBaseParasite"/>
        </authorList>
    </citation>
    <scope>IDENTIFICATION</scope>
</reference>
<dbReference type="Proteomes" id="UP000095284">
    <property type="component" value="Unplaced"/>
</dbReference>
<dbReference type="Proteomes" id="UP000659654">
    <property type="component" value="Unassembled WGS sequence"/>
</dbReference>
<evidence type="ECO:0000256" key="1">
    <source>
        <dbReference type="SAM" id="SignalP"/>
    </source>
</evidence>
<dbReference type="EMBL" id="CAJFCV020000006">
    <property type="protein sequence ID" value="CAG9131517.1"/>
    <property type="molecule type" value="Genomic_DNA"/>
</dbReference>
<evidence type="ECO:0000313" key="2">
    <source>
        <dbReference type="EMBL" id="CAD5235246.1"/>
    </source>
</evidence>
<feature type="signal peptide" evidence="1">
    <location>
        <begin position="1"/>
        <end position="20"/>
    </location>
</feature>
<organism evidence="3 5">
    <name type="scientific">Bursaphelenchus xylophilus</name>
    <name type="common">Pinewood nematode worm</name>
    <name type="synonym">Aphelenchoides xylophilus</name>
    <dbReference type="NCBI Taxonomy" id="6326"/>
    <lineage>
        <taxon>Eukaryota</taxon>
        <taxon>Metazoa</taxon>
        <taxon>Ecdysozoa</taxon>
        <taxon>Nematoda</taxon>
        <taxon>Chromadorea</taxon>
        <taxon>Rhabditida</taxon>
        <taxon>Tylenchina</taxon>
        <taxon>Tylenchomorpha</taxon>
        <taxon>Aphelenchoidea</taxon>
        <taxon>Aphelenchoididae</taxon>
        <taxon>Bursaphelenchus</taxon>
    </lineage>
</organism>
<dbReference type="OrthoDB" id="10393377at2759"/>
<dbReference type="AlphaFoldDB" id="A0A1I7RK45"/>
<accession>A0A1I7RK45</accession>
<dbReference type="EMBL" id="CAJFDI010000006">
    <property type="protein sequence ID" value="CAD5235246.1"/>
    <property type="molecule type" value="Genomic_DNA"/>
</dbReference>
<evidence type="ECO:0000313" key="3">
    <source>
        <dbReference type="Proteomes" id="UP000095284"/>
    </source>
</evidence>
<proteinExistence type="predicted"/>
<evidence type="ECO:0000313" key="4">
    <source>
        <dbReference type="Proteomes" id="UP000659654"/>
    </source>
</evidence>
<dbReference type="WBParaSite" id="BXY_0107700.1">
    <property type="protein sequence ID" value="BXY_0107700.1"/>
    <property type="gene ID" value="BXY_0107700"/>
</dbReference>